<feature type="region of interest" description="Disordered" evidence="1">
    <location>
        <begin position="44"/>
        <end position="65"/>
    </location>
</feature>
<gene>
    <name evidence="2" type="ORF">DFQ08_104132</name>
</gene>
<dbReference type="Proteomes" id="UP000253436">
    <property type="component" value="Unassembled WGS sequence"/>
</dbReference>
<sequence length="65" mass="7026">MKKFSYLFIALFSLSLLTTSCREEKSTGDQIEEAVDDTGDAIEDAAEDTGEAMEDAADDAEDAVE</sequence>
<comment type="caution">
    <text evidence="2">The sequence shown here is derived from an EMBL/GenBank/DDBJ whole genome shotgun (WGS) entry which is preliminary data.</text>
</comment>
<dbReference type="AlphaFoldDB" id="A0A368ZCG1"/>
<dbReference type="RefSeq" id="WP_114310307.1">
    <property type="nucleotide sequence ID" value="NZ_QPJO01000004.1"/>
</dbReference>
<protein>
    <submittedName>
        <fullName evidence="2">Uncharacterized protein</fullName>
    </submittedName>
</protein>
<reference evidence="2 3" key="1">
    <citation type="submission" date="2018-07" db="EMBL/GenBank/DDBJ databases">
        <title>Genomic Encyclopedia of Type Strains, Phase III (KMG-III): the genomes of soil and plant-associated and newly described type strains.</title>
        <authorList>
            <person name="Whitman W."/>
        </authorList>
    </citation>
    <scope>NUCLEOTIDE SEQUENCE [LARGE SCALE GENOMIC DNA]</scope>
    <source>
        <strain evidence="2 3">CECT 7958</strain>
    </source>
</reference>
<evidence type="ECO:0000313" key="2">
    <source>
        <dbReference type="EMBL" id="RCW90733.1"/>
    </source>
</evidence>
<dbReference type="OrthoDB" id="1179875at2"/>
<accession>A0A368ZCG1</accession>
<evidence type="ECO:0000313" key="3">
    <source>
        <dbReference type="Proteomes" id="UP000253436"/>
    </source>
</evidence>
<keyword evidence="3" id="KW-1185">Reference proteome</keyword>
<proteinExistence type="predicted"/>
<dbReference type="PROSITE" id="PS51257">
    <property type="entry name" value="PROKAR_LIPOPROTEIN"/>
    <property type="match status" value="1"/>
</dbReference>
<organism evidence="2 3">
    <name type="scientific">Winogradskyella arenosi</name>
    <dbReference type="NCBI Taxonomy" id="533325"/>
    <lineage>
        <taxon>Bacteria</taxon>
        <taxon>Pseudomonadati</taxon>
        <taxon>Bacteroidota</taxon>
        <taxon>Flavobacteriia</taxon>
        <taxon>Flavobacteriales</taxon>
        <taxon>Flavobacteriaceae</taxon>
        <taxon>Winogradskyella</taxon>
    </lineage>
</organism>
<name>A0A368ZCG1_9FLAO</name>
<evidence type="ECO:0000256" key="1">
    <source>
        <dbReference type="SAM" id="MobiDB-lite"/>
    </source>
</evidence>
<dbReference type="EMBL" id="QPJO01000004">
    <property type="protein sequence ID" value="RCW90733.1"/>
    <property type="molecule type" value="Genomic_DNA"/>
</dbReference>